<dbReference type="AlphaFoldDB" id="S3D391"/>
<protein>
    <submittedName>
        <fullName evidence="1">Uncharacterized protein</fullName>
    </submittedName>
</protein>
<dbReference type="EMBL" id="KE145358">
    <property type="protein sequence ID" value="EPE32962.1"/>
    <property type="molecule type" value="Genomic_DNA"/>
</dbReference>
<gene>
    <name evidence="1" type="ORF">GLAREA_05974</name>
</gene>
<dbReference type="RefSeq" id="XP_008079579.1">
    <property type="nucleotide sequence ID" value="XM_008081388.1"/>
</dbReference>
<reference evidence="1 2" key="1">
    <citation type="journal article" date="2013" name="BMC Genomics">
        <title>Genomics-driven discovery of the pneumocandin biosynthetic gene cluster in the fungus Glarea lozoyensis.</title>
        <authorList>
            <person name="Chen L."/>
            <person name="Yue Q."/>
            <person name="Zhang X."/>
            <person name="Xiang M."/>
            <person name="Wang C."/>
            <person name="Li S."/>
            <person name="Che Y."/>
            <person name="Ortiz-Lopez F.J."/>
            <person name="Bills G.F."/>
            <person name="Liu X."/>
            <person name="An Z."/>
        </authorList>
    </citation>
    <scope>NUCLEOTIDE SEQUENCE [LARGE SCALE GENOMIC DNA]</scope>
    <source>
        <strain evidence="2">ATCC 20868 / MF5171</strain>
    </source>
</reference>
<keyword evidence="2" id="KW-1185">Reference proteome</keyword>
<dbReference type="GeneID" id="19465028"/>
<dbReference type="PANTHER" id="PTHR38111:SF2">
    <property type="entry name" value="FINGER DOMAIN PROTEIN, PUTATIVE (AFU_ORTHOLOGUE AFUA_1G01560)-RELATED"/>
    <property type="match status" value="1"/>
</dbReference>
<sequence length="499" mass="56632">MFHAYSQVFDNTYQKVTTTESVNGVQISAALVLRRYNTAIWIDENPRVEKAFAISKAQERNYSSAHDSGSCMHHASQLKRRSKIQPVRSISSDIPLVGFKDPIILSFLAYKLAQGGGQLLRTESADKSTWVSRVSDSSKNTLNALASIIFGHVHRCSRMVEEGRKYYSKAVSDVRINLLDNAKMNLFDTLASVTVLCMYEIADRRSEIAWRYHADGLSTLIECSGPTLFQQYPFKSIFLEQRALMVSKAIFAGHGTFLSQWIWKNVPWENDLTSKEPLDYLFDILCDITMYLEESRKQAGVKPVPSAELEAKVLASLQQLDTWWKYWIRLNPYPCREFAIDSDSTLYTKDAEGVIFPTILVYNGLNTAYTLCTYNATRMLLLKLQETFPRSHAHPTGFESPNDPHSQVPLLGLSSDYQGLAYEIFRSAEYLHVESDQFMVSFTSMFIFDIAYSALDPKSREAKWLLSKVSLPMRSMHGKGETFAKAITVLPTCQLLQPL</sequence>
<dbReference type="InterPro" id="IPR053178">
    <property type="entry name" value="Osmoadaptation_assoc"/>
</dbReference>
<dbReference type="OrthoDB" id="3525185at2759"/>
<dbReference type="PANTHER" id="PTHR38111">
    <property type="entry name" value="ZN(2)-C6 FUNGAL-TYPE DOMAIN-CONTAINING PROTEIN-RELATED"/>
    <property type="match status" value="1"/>
</dbReference>
<dbReference type="KEGG" id="glz:GLAREA_05974"/>
<dbReference type="STRING" id="1116229.S3D391"/>
<accession>S3D391</accession>
<dbReference type="Proteomes" id="UP000016922">
    <property type="component" value="Unassembled WGS sequence"/>
</dbReference>
<name>S3D391_GLAL2</name>
<evidence type="ECO:0000313" key="1">
    <source>
        <dbReference type="EMBL" id="EPE32962.1"/>
    </source>
</evidence>
<dbReference type="Pfam" id="PF11951">
    <property type="entry name" value="Fungal_trans_2"/>
    <property type="match status" value="1"/>
</dbReference>
<dbReference type="HOGENOM" id="CLU_021599_5_2_1"/>
<proteinExistence type="predicted"/>
<evidence type="ECO:0000313" key="2">
    <source>
        <dbReference type="Proteomes" id="UP000016922"/>
    </source>
</evidence>
<organism evidence="1 2">
    <name type="scientific">Glarea lozoyensis (strain ATCC 20868 / MF5171)</name>
    <dbReference type="NCBI Taxonomy" id="1116229"/>
    <lineage>
        <taxon>Eukaryota</taxon>
        <taxon>Fungi</taxon>
        <taxon>Dikarya</taxon>
        <taxon>Ascomycota</taxon>
        <taxon>Pezizomycotina</taxon>
        <taxon>Leotiomycetes</taxon>
        <taxon>Helotiales</taxon>
        <taxon>Helotiaceae</taxon>
        <taxon>Glarea</taxon>
    </lineage>
</organism>
<dbReference type="InterPro" id="IPR021858">
    <property type="entry name" value="Fun_TF"/>
</dbReference>